<accession>A0A514D0K8</accession>
<sequence>MTVAFTARSPLINSGTFEDGNTGLPSSERILGYVTQASPNPMTVERVKASRFFDFTRNIWYWYECFNYRGFPFYISPYLDLSGLQRFYWRVITPDRCRIRHLYLSCSVMKKGRRLEGKTRLPFTLAEAIRPMIVIDGEEPSWAIRRISLLGRVRESFNDSRYTYTKS</sequence>
<protein>
    <submittedName>
        <fullName evidence="1">Uncharacterized protein</fullName>
    </submittedName>
</protein>
<gene>
    <name evidence="1" type="ORF">H1Bulk28FD73_000003</name>
</gene>
<proteinExistence type="predicted"/>
<dbReference type="EMBL" id="MN033156">
    <property type="protein sequence ID" value="QDH87131.1"/>
    <property type="molecule type" value="Genomic_RNA"/>
</dbReference>
<evidence type="ECO:0000313" key="1">
    <source>
        <dbReference type="EMBL" id="QDH87131.1"/>
    </source>
</evidence>
<reference evidence="1" key="1">
    <citation type="submission" date="2019-05" db="EMBL/GenBank/DDBJ databases">
        <title>Metatranscriptomic reconstruction reveals RNA viruses with the potential to shape carbon cycling in soil.</title>
        <authorList>
            <person name="Starr E.P."/>
            <person name="Nuccio E."/>
            <person name="Pett-Ridge J."/>
            <person name="Banfield J.F."/>
            <person name="Firestone M.K."/>
        </authorList>
    </citation>
    <scope>NUCLEOTIDE SEQUENCE</scope>
    <source>
        <strain evidence="1">H1_Bulk_28_FD_scaffold_73</strain>
    </source>
</reference>
<name>A0A514D0K8_9VIRU</name>
<organism evidence="1">
    <name type="scientific">Leviviridae sp</name>
    <dbReference type="NCBI Taxonomy" id="2027243"/>
    <lineage>
        <taxon>Viruses</taxon>
        <taxon>Riboviria</taxon>
        <taxon>Orthornavirae</taxon>
        <taxon>Lenarviricota</taxon>
        <taxon>Leviviricetes</taxon>
        <taxon>Norzivirales</taxon>
        <taxon>Fiersviridae</taxon>
    </lineage>
</organism>